<feature type="transmembrane region" description="Helical" evidence="5">
    <location>
        <begin position="301"/>
        <end position="321"/>
    </location>
</feature>
<name>A0ABS5HT11_9RHOB</name>
<evidence type="ECO:0000256" key="3">
    <source>
        <dbReference type="ARBA" id="ARBA00022989"/>
    </source>
</evidence>
<dbReference type="EMBL" id="JADMKU010000012">
    <property type="protein sequence ID" value="MBR9652092.1"/>
    <property type="molecule type" value="Genomic_DNA"/>
</dbReference>
<evidence type="ECO:0000313" key="7">
    <source>
        <dbReference type="EMBL" id="MBR9652092.1"/>
    </source>
</evidence>
<keyword evidence="8" id="KW-1185">Reference proteome</keyword>
<dbReference type="PANTHER" id="PTHR43021:SF2">
    <property type="entry name" value="CATION_H+ EXCHANGER DOMAIN-CONTAINING PROTEIN"/>
    <property type="match status" value="1"/>
</dbReference>
<dbReference type="Gene3D" id="1.20.1530.20">
    <property type="match status" value="1"/>
</dbReference>
<feature type="transmembrane region" description="Helical" evidence="5">
    <location>
        <begin position="354"/>
        <end position="381"/>
    </location>
</feature>
<feature type="domain" description="Cation/H+ exchanger transmembrane" evidence="6">
    <location>
        <begin position="14"/>
        <end position="378"/>
    </location>
</feature>
<feature type="transmembrane region" description="Helical" evidence="5">
    <location>
        <begin position="273"/>
        <end position="295"/>
    </location>
</feature>
<keyword evidence="2 5" id="KW-0812">Transmembrane</keyword>
<sequence length="389" mass="40413">MDMAQVLVVLGALFLVGLAADEIGQRTHLPRVTLLLSCGVLVGGAGLDLIPQEVRDWYEFLSAMALTMVAFLLGGGMTPENLRSNGRAIMSVSLVVVLSTVTCVAGGLWLVGIDPALALVCGAIACATDPAATEDTIRQSGAKGGFPDTLRGIVAIDDAWGMIAFSLAVVVAKALSQGAMDGALLYDAGWEIGGALVLGVVIGWPAAMLTGRVRKGEPLQSEALGIVFLTAGISLWLEVSFLLTGMVVGAVIASRAKHHDYAFHEIEHIRWPFMILFFVLAGASLDLSNLAGIGVIGAGYFLLRIAARVVGGVIGGAVGGVPRSQRPWFGLALLPQAGVAVGMALVAAQEFPAYAEVLLTLVIGTTVLFELVGPLTTMVALQRAEGREE</sequence>
<evidence type="ECO:0000256" key="5">
    <source>
        <dbReference type="SAM" id="Phobius"/>
    </source>
</evidence>
<feature type="transmembrane region" description="Helical" evidence="5">
    <location>
        <begin position="226"/>
        <end position="252"/>
    </location>
</feature>
<evidence type="ECO:0000259" key="6">
    <source>
        <dbReference type="Pfam" id="PF00999"/>
    </source>
</evidence>
<accession>A0ABS5HT11</accession>
<evidence type="ECO:0000256" key="2">
    <source>
        <dbReference type="ARBA" id="ARBA00022692"/>
    </source>
</evidence>
<feature type="transmembrane region" description="Helical" evidence="5">
    <location>
        <begin position="29"/>
        <end position="50"/>
    </location>
</feature>
<comment type="subcellular location">
    <subcellularLocation>
        <location evidence="1">Membrane</location>
        <topology evidence="1">Multi-pass membrane protein</topology>
    </subcellularLocation>
</comment>
<feature type="transmembrane region" description="Helical" evidence="5">
    <location>
        <begin position="184"/>
        <end position="206"/>
    </location>
</feature>
<gene>
    <name evidence="7" type="ORF">IT775_13290</name>
</gene>
<evidence type="ECO:0000313" key="8">
    <source>
        <dbReference type="Proteomes" id="UP001195941"/>
    </source>
</evidence>
<feature type="transmembrane region" description="Helical" evidence="5">
    <location>
        <begin position="88"/>
        <end position="111"/>
    </location>
</feature>
<dbReference type="Pfam" id="PF00999">
    <property type="entry name" value="Na_H_Exchanger"/>
    <property type="match status" value="1"/>
</dbReference>
<evidence type="ECO:0000256" key="1">
    <source>
        <dbReference type="ARBA" id="ARBA00004141"/>
    </source>
</evidence>
<dbReference type="InterPro" id="IPR038770">
    <property type="entry name" value="Na+/solute_symporter_sf"/>
</dbReference>
<dbReference type="InterPro" id="IPR006153">
    <property type="entry name" value="Cation/H_exchanger_TM"/>
</dbReference>
<keyword evidence="4 5" id="KW-0472">Membrane</keyword>
<protein>
    <submittedName>
        <fullName evidence="7">Cation:proton antiporter</fullName>
    </submittedName>
</protein>
<feature type="transmembrane region" description="Helical" evidence="5">
    <location>
        <begin position="57"/>
        <end position="76"/>
    </location>
</feature>
<evidence type="ECO:0000256" key="4">
    <source>
        <dbReference type="ARBA" id="ARBA00023136"/>
    </source>
</evidence>
<reference evidence="7 8" key="1">
    <citation type="journal article" date="2021" name="Arch. Microbiol.">
        <title>Thalassobius aquimarinus sp. nov., isolated from the Sea of Japan seashore.</title>
        <authorList>
            <person name="Kurilenko V.V."/>
            <person name="Romanenko L.A."/>
            <person name="Chernysheva N.Y."/>
            <person name="Velansky P.V."/>
            <person name="Tekutyeva L.A."/>
            <person name="Isaeva M.P."/>
            <person name="Mikhailov V.V."/>
        </authorList>
    </citation>
    <scope>NUCLEOTIDE SEQUENCE [LARGE SCALE GENOMIC DNA]</scope>
    <source>
        <strain evidence="7 8">KMM 8518</strain>
    </source>
</reference>
<proteinExistence type="predicted"/>
<feature type="transmembrane region" description="Helical" evidence="5">
    <location>
        <begin position="153"/>
        <end position="172"/>
    </location>
</feature>
<dbReference type="Proteomes" id="UP001195941">
    <property type="component" value="Unassembled WGS sequence"/>
</dbReference>
<comment type="caution">
    <text evidence="7">The sequence shown here is derived from an EMBL/GenBank/DDBJ whole genome shotgun (WGS) entry which is preliminary data.</text>
</comment>
<organism evidence="7 8">
    <name type="scientific">Thalassovita aquimarina</name>
    <dbReference type="NCBI Taxonomy" id="2785917"/>
    <lineage>
        <taxon>Bacteria</taxon>
        <taxon>Pseudomonadati</taxon>
        <taxon>Pseudomonadota</taxon>
        <taxon>Alphaproteobacteria</taxon>
        <taxon>Rhodobacterales</taxon>
        <taxon>Roseobacteraceae</taxon>
        <taxon>Thalassovita</taxon>
    </lineage>
</organism>
<keyword evidence="3 5" id="KW-1133">Transmembrane helix</keyword>
<feature type="transmembrane region" description="Helical" evidence="5">
    <location>
        <begin position="328"/>
        <end position="348"/>
    </location>
</feature>
<dbReference type="PANTHER" id="PTHR43021">
    <property type="entry name" value="NA(+)/H(+) ANTIPORTER-RELATED"/>
    <property type="match status" value="1"/>
</dbReference>